<evidence type="ECO:0000256" key="12">
    <source>
        <dbReference type="SAM" id="MobiDB-lite"/>
    </source>
</evidence>
<evidence type="ECO:0000256" key="6">
    <source>
        <dbReference type="ARBA" id="ARBA00022989"/>
    </source>
</evidence>
<evidence type="ECO:0000256" key="13">
    <source>
        <dbReference type="SAM" id="SignalP"/>
    </source>
</evidence>
<evidence type="ECO:0000256" key="4">
    <source>
        <dbReference type="ARBA" id="ARBA00022692"/>
    </source>
</evidence>
<protein>
    <recommendedName>
        <fullName evidence="16">Fatty acid desaturase domain-containing protein</fullName>
    </recommendedName>
</protein>
<dbReference type="VEuPathDB" id="VectorBase:PPAPM1_012535"/>
<dbReference type="PANTHER" id="PTHR11351:SF21">
    <property type="entry name" value="GH07782P"/>
    <property type="match status" value="1"/>
</dbReference>
<keyword evidence="3 11" id="KW-0444">Lipid biosynthesis</keyword>
<dbReference type="GO" id="GO:0004768">
    <property type="term" value="F:stearoyl-CoA 9-desaturase activity"/>
    <property type="evidence" value="ECO:0007669"/>
    <property type="project" value="TreeGrafter"/>
</dbReference>
<evidence type="ECO:0000256" key="2">
    <source>
        <dbReference type="ARBA" id="ARBA00009295"/>
    </source>
</evidence>
<keyword evidence="8" id="KW-0443">Lipid metabolism</keyword>
<keyword evidence="6" id="KW-1133">Transmembrane helix</keyword>
<dbReference type="EMBL" id="AJVK01023926">
    <property type="status" value="NOT_ANNOTATED_CDS"/>
    <property type="molecule type" value="Genomic_DNA"/>
</dbReference>
<dbReference type="GO" id="GO:0005506">
    <property type="term" value="F:iron ion binding"/>
    <property type="evidence" value="ECO:0007669"/>
    <property type="project" value="TreeGrafter"/>
</dbReference>
<evidence type="ECO:0000313" key="14">
    <source>
        <dbReference type="EnsemblMetazoa" id="PPAI002108-PA"/>
    </source>
</evidence>
<organism evidence="14 15">
    <name type="scientific">Phlebotomus papatasi</name>
    <name type="common">Sandfly</name>
    <dbReference type="NCBI Taxonomy" id="29031"/>
    <lineage>
        <taxon>Eukaryota</taxon>
        <taxon>Metazoa</taxon>
        <taxon>Ecdysozoa</taxon>
        <taxon>Arthropoda</taxon>
        <taxon>Hexapoda</taxon>
        <taxon>Insecta</taxon>
        <taxon>Pterygota</taxon>
        <taxon>Neoptera</taxon>
        <taxon>Endopterygota</taxon>
        <taxon>Diptera</taxon>
        <taxon>Nematocera</taxon>
        <taxon>Psychodoidea</taxon>
        <taxon>Psychodidae</taxon>
        <taxon>Phlebotomus</taxon>
        <taxon>Phlebotomus</taxon>
    </lineage>
</organism>
<dbReference type="EnsemblMetazoa" id="PPAI002108-RA">
    <property type="protein sequence ID" value="PPAI002108-PA"/>
    <property type="gene ID" value="PPAI002108"/>
</dbReference>
<dbReference type="InterPro" id="IPR015876">
    <property type="entry name" value="Acyl-CoA_DS"/>
</dbReference>
<keyword evidence="5" id="KW-0276">Fatty acid metabolism</keyword>
<reference evidence="14" key="1">
    <citation type="submission" date="2022-08" db="UniProtKB">
        <authorList>
            <consortium name="EnsemblMetazoa"/>
        </authorList>
    </citation>
    <scope>IDENTIFICATION</scope>
    <source>
        <strain evidence="14">Israel</strain>
    </source>
</reference>
<evidence type="ECO:0000256" key="7">
    <source>
        <dbReference type="ARBA" id="ARBA00023002"/>
    </source>
</evidence>
<dbReference type="Proteomes" id="UP000092462">
    <property type="component" value="Unassembled WGS sequence"/>
</dbReference>
<feature type="chain" id="PRO_5043657777" description="Fatty acid desaturase domain-containing protein" evidence="13">
    <location>
        <begin position="16"/>
        <end position="139"/>
    </location>
</feature>
<keyword evidence="15" id="KW-1185">Reference proteome</keyword>
<evidence type="ECO:0008006" key="16">
    <source>
        <dbReference type="Google" id="ProtNLM"/>
    </source>
</evidence>
<name>A0A1B0GM40_PHLPP</name>
<keyword evidence="4 11" id="KW-0812">Transmembrane</keyword>
<dbReference type="VEuPathDB" id="VectorBase:PPAI002108"/>
<dbReference type="CDD" id="cd03505">
    <property type="entry name" value="Delta9-FADS-like"/>
    <property type="match status" value="1"/>
</dbReference>
<keyword evidence="7 11" id="KW-0560">Oxidoreductase</keyword>
<feature type="region of interest" description="Disordered" evidence="12">
    <location>
        <begin position="111"/>
        <end position="139"/>
    </location>
</feature>
<proteinExistence type="inferred from homology"/>
<evidence type="ECO:0000256" key="8">
    <source>
        <dbReference type="ARBA" id="ARBA00023098"/>
    </source>
</evidence>
<keyword evidence="9" id="KW-0472">Membrane</keyword>
<evidence type="ECO:0000256" key="11">
    <source>
        <dbReference type="RuleBase" id="RU000581"/>
    </source>
</evidence>
<keyword evidence="13" id="KW-0732">Signal</keyword>
<feature type="signal peptide" evidence="13">
    <location>
        <begin position="1"/>
        <end position="15"/>
    </location>
</feature>
<dbReference type="PANTHER" id="PTHR11351">
    <property type="entry name" value="ACYL-COA DESATURASE"/>
    <property type="match status" value="1"/>
</dbReference>
<accession>A0A1B0GM40</accession>
<comment type="similarity">
    <text evidence="2 11">Belongs to the fatty acid desaturase type 1 family.</text>
</comment>
<keyword evidence="10 11" id="KW-0275">Fatty acid biosynthesis</keyword>
<evidence type="ECO:0000256" key="10">
    <source>
        <dbReference type="ARBA" id="ARBA00023160"/>
    </source>
</evidence>
<comment type="domain">
    <text evidence="11">The histidine box domains are involved in binding the catalytic metal ions.</text>
</comment>
<comment type="subcellular location">
    <subcellularLocation>
        <location evidence="1">Membrane</location>
        <topology evidence="1">Multi-pass membrane protein</topology>
    </subcellularLocation>
</comment>
<comment type="cofactor">
    <cofactor evidence="11">
        <name>Fe(2+)</name>
        <dbReference type="ChEBI" id="CHEBI:29033"/>
    </cofactor>
</comment>
<dbReference type="GO" id="GO:0006636">
    <property type="term" value="P:unsaturated fatty acid biosynthetic process"/>
    <property type="evidence" value="ECO:0007669"/>
    <property type="project" value="TreeGrafter"/>
</dbReference>
<evidence type="ECO:0000256" key="5">
    <source>
        <dbReference type="ARBA" id="ARBA00022832"/>
    </source>
</evidence>
<sequence length="139" mass="16091">MISIFTLSFIRYVLQLNFTWLVNSAAHMWGNKPYDRKINPSENLGVSIVAMGEGWHNYHHTFPWDYKAAEIGDFRYNLTTTILNLFAKIGWAYDLKEPSKELIRKTIERSGDGSHLKHGFRAMPEEVPMEADENSNLVE</sequence>
<evidence type="ECO:0000256" key="1">
    <source>
        <dbReference type="ARBA" id="ARBA00004141"/>
    </source>
</evidence>
<dbReference type="PRINTS" id="PR00075">
    <property type="entry name" value="FACDDSATRASE"/>
</dbReference>
<evidence type="ECO:0000256" key="3">
    <source>
        <dbReference type="ARBA" id="ARBA00022516"/>
    </source>
</evidence>
<dbReference type="GO" id="GO:0005789">
    <property type="term" value="C:endoplasmic reticulum membrane"/>
    <property type="evidence" value="ECO:0007669"/>
    <property type="project" value="TreeGrafter"/>
</dbReference>
<evidence type="ECO:0000256" key="9">
    <source>
        <dbReference type="ARBA" id="ARBA00023136"/>
    </source>
</evidence>
<dbReference type="AlphaFoldDB" id="A0A1B0GM40"/>
<evidence type="ECO:0000313" key="15">
    <source>
        <dbReference type="Proteomes" id="UP000092462"/>
    </source>
</evidence>